<keyword evidence="7" id="KW-1185">Reference proteome</keyword>
<evidence type="ECO:0000313" key="7">
    <source>
        <dbReference type="Proteomes" id="UP001165740"/>
    </source>
</evidence>
<dbReference type="PANTHER" id="PTHR11640:SF164">
    <property type="entry name" value="MAM DOMAIN-CONTAINING GLYCOSYLPHOSPHATIDYLINOSITOL ANCHOR PROTEIN 1"/>
    <property type="match status" value="1"/>
</dbReference>
<dbReference type="SUPFAM" id="SSF48726">
    <property type="entry name" value="Immunoglobulin"/>
    <property type="match status" value="1"/>
</dbReference>
<dbReference type="InterPro" id="IPR036179">
    <property type="entry name" value="Ig-like_dom_sf"/>
</dbReference>
<dbReference type="Proteomes" id="UP001165740">
    <property type="component" value="Chromosome 14"/>
</dbReference>
<dbReference type="PANTHER" id="PTHR11640">
    <property type="entry name" value="NEPHRIN"/>
    <property type="match status" value="1"/>
</dbReference>
<comment type="subcellular location">
    <subcellularLocation>
        <location evidence="1">Membrane</location>
        <topology evidence="1">Single-pass type I membrane protein</topology>
    </subcellularLocation>
</comment>
<evidence type="ECO:0000259" key="6">
    <source>
        <dbReference type="PROSITE" id="PS50835"/>
    </source>
</evidence>
<dbReference type="OrthoDB" id="10010939at2759"/>
<dbReference type="PROSITE" id="PS50835">
    <property type="entry name" value="IG_LIKE"/>
    <property type="match status" value="1"/>
</dbReference>
<evidence type="ECO:0000256" key="5">
    <source>
        <dbReference type="ARBA" id="ARBA00023319"/>
    </source>
</evidence>
<dbReference type="GO" id="GO:0098609">
    <property type="term" value="P:cell-cell adhesion"/>
    <property type="evidence" value="ECO:0007669"/>
    <property type="project" value="TreeGrafter"/>
</dbReference>
<accession>A0A9W2YRV8</accession>
<dbReference type="GO" id="GO:0005886">
    <property type="term" value="C:plasma membrane"/>
    <property type="evidence" value="ECO:0007669"/>
    <property type="project" value="TreeGrafter"/>
</dbReference>
<dbReference type="GeneID" id="129922670"/>
<dbReference type="InterPro" id="IPR007110">
    <property type="entry name" value="Ig-like_dom"/>
</dbReference>
<dbReference type="GO" id="GO:0005911">
    <property type="term" value="C:cell-cell junction"/>
    <property type="evidence" value="ECO:0007669"/>
    <property type="project" value="TreeGrafter"/>
</dbReference>
<organism evidence="7 8">
    <name type="scientific">Biomphalaria glabrata</name>
    <name type="common">Bloodfluke planorb</name>
    <name type="synonym">Freshwater snail</name>
    <dbReference type="NCBI Taxonomy" id="6526"/>
    <lineage>
        <taxon>Eukaryota</taxon>
        <taxon>Metazoa</taxon>
        <taxon>Spiralia</taxon>
        <taxon>Lophotrochozoa</taxon>
        <taxon>Mollusca</taxon>
        <taxon>Gastropoda</taxon>
        <taxon>Heterobranchia</taxon>
        <taxon>Euthyneura</taxon>
        <taxon>Panpulmonata</taxon>
        <taxon>Hygrophila</taxon>
        <taxon>Lymnaeoidea</taxon>
        <taxon>Planorbidae</taxon>
        <taxon>Biomphalaria</taxon>
    </lineage>
</organism>
<evidence type="ECO:0000256" key="4">
    <source>
        <dbReference type="ARBA" id="ARBA00023180"/>
    </source>
</evidence>
<reference evidence="8" key="1">
    <citation type="submission" date="2025-08" db="UniProtKB">
        <authorList>
            <consortium name="RefSeq"/>
        </authorList>
    </citation>
    <scope>IDENTIFICATION</scope>
</reference>
<dbReference type="InterPro" id="IPR051275">
    <property type="entry name" value="Cell_adhesion_signaling"/>
</dbReference>
<dbReference type="InterPro" id="IPR013783">
    <property type="entry name" value="Ig-like_fold"/>
</dbReference>
<evidence type="ECO:0000256" key="2">
    <source>
        <dbReference type="ARBA" id="ARBA00023136"/>
    </source>
</evidence>
<dbReference type="Pfam" id="PF13895">
    <property type="entry name" value="Ig_2"/>
    <property type="match status" value="1"/>
</dbReference>
<dbReference type="RefSeq" id="XP_055865360.1">
    <property type="nucleotide sequence ID" value="XM_056009385.1"/>
</dbReference>
<evidence type="ECO:0000313" key="8">
    <source>
        <dbReference type="RefSeq" id="XP_055865360.1"/>
    </source>
</evidence>
<keyword evidence="4" id="KW-0325">Glycoprotein</keyword>
<evidence type="ECO:0000256" key="1">
    <source>
        <dbReference type="ARBA" id="ARBA00004479"/>
    </source>
</evidence>
<keyword evidence="2" id="KW-0472">Membrane</keyword>
<sequence length="357" mass="39449">MFTCTRSTHLLNDESSISYVVMYAKGPTACSVELKDTTQTVWKMCKNTKINWTVICQVNQTDAIPGIKGKLNINSIYSNVLNSQNMSTMYQVRNEFNVTEAGTYSIGCLVQNLHFNDVYATCSYIPVLQVIAPPKSSPILQFKSTSVEDQMGLQENKVYTVVCTALGGIPSVSNITVSCGNIKELTQSGNILTSPVIFTRTMTGQNCTCTAQHITGCYENNTSTLQLNILYKSSVTSFTVLNTVIDKGNFAPMFCAADGHPAPNISISKGSETIAYNSSGYFLFFNKSMSCKDAGNYLCQANNGIDFNNKEFKQVTVYVTCPLKFETHEILKSFSLQNGNFFFYNLTVYGYPEPDNL</sequence>
<feature type="domain" description="Ig-like" evidence="6">
    <location>
        <begin position="233"/>
        <end position="316"/>
    </location>
</feature>
<dbReference type="Gene3D" id="2.60.40.10">
    <property type="entry name" value="Immunoglobulins"/>
    <property type="match status" value="1"/>
</dbReference>
<evidence type="ECO:0000256" key="3">
    <source>
        <dbReference type="ARBA" id="ARBA00023157"/>
    </source>
</evidence>
<protein>
    <submittedName>
        <fullName evidence="8">Uncharacterized protein LOC129922670</fullName>
    </submittedName>
</protein>
<keyword evidence="5" id="KW-0393">Immunoglobulin domain</keyword>
<gene>
    <name evidence="8" type="primary">LOC129922670</name>
</gene>
<name>A0A9W2YRV8_BIOGL</name>
<dbReference type="GO" id="GO:0050839">
    <property type="term" value="F:cell adhesion molecule binding"/>
    <property type="evidence" value="ECO:0007669"/>
    <property type="project" value="TreeGrafter"/>
</dbReference>
<dbReference type="AlphaFoldDB" id="A0A9W2YRV8"/>
<keyword evidence="3" id="KW-1015">Disulfide bond</keyword>
<proteinExistence type="predicted"/>